<dbReference type="EMBL" id="CP063164">
    <property type="protein sequence ID" value="QOR61122.1"/>
    <property type="molecule type" value="Genomic_DNA"/>
</dbReference>
<dbReference type="Proteomes" id="UP000595074">
    <property type="component" value="Chromosome"/>
</dbReference>
<dbReference type="KEGG" id="sinu:IMZ28_06550"/>
<dbReference type="SUPFAM" id="SSF56925">
    <property type="entry name" value="OMPA-like"/>
    <property type="match status" value="1"/>
</dbReference>
<dbReference type="AlphaFoldDB" id="A0A7M1S223"/>
<protein>
    <submittedName>
        <fullName evidence="1">Uncharacterized protein</fullName>
    </submittedName>
</protein>
<evidence type="ECO:0000313" key="1">
    <source>
        <dbReference type="EMBL" id="QOR61122.1"/>
    </source>
</evidence>
<dbReference type="RefSeq" id="WP_197547795.1">
    <property type="nucleotide sequence ID" value="NZ_CP063164.1"/>
</dbReference>
<proteinExistence type="predicted"/>
<accession>A0A7M1S223</accession>
<evidence type="ECO:0000313" key="2">
    <source>
        <dbReference type="Proteomes" id="UP000595074"/>
    </source>
</evidence>
<organism evidence="1 2">
    <name type="scientific">Sulfurovum indicum</name>
    <dbReference type="NCBI Taxonomy" id="2779528"/>
    <lineage>
        <taxon>Bacteria</taxon>
        <taxon>Pseudomonadati</taxon>
        <taxon>Campylobacterota</taxon>
        <taxon>Epsilonproteobacteria</taxon>
        <taxon>Campylobacterales</taxon>
        <taxon>Sulfurovaceae</taxon>
        <taxon>Sulfurovum</taxon>
    </lineage>
</organism>
<name>A0A7M1S223_9BACT</name>
<gene>
    <name evidence="1" type="ORF">IMZ28_06550</name>
</gene>
<dbReference type="InterPro" id="IPR011250">
    <property type="entry name" value="OMP/PagP_B-barrel"/>
</dbReference>
<reference evidence="1 2" key="1">
    <citation type="submission" date="2020-10" db="EMBL/GenBank/DDBJ databases">
        <title>The genome of sulfurovum sp.</title>
        <authorList>
            <person name="Xie S."/>
            <person name="Shao Z."/>
            <person name="Jiang L."/>
        </authorList>
    </citation>
    <scope>NUCLEOTIDE SEQUENCE [LARGE SCALE GENOMIC DNA]</scope>
    <source>
        <strain evidence="1 2">ST-419</strain>
    </source>
</reference>
<keyword evidence="2" id="KW-1185">Reference proteome</keyword>
<sequence>MKKIFTFLCIALNLYGVEFQPIHSSMQLYFESKDFDNSKQKIDGVVYGIGGDLHIQNSEIRFAYERGKTQTKQPPLRDDLDVEKLFLRYAYAPNKSFALNLNYLTVLYDNIAITDGGDAYGAGISYFPSKKLGLNFTQYYTDYKDFDVYQSNVNIDFKIQIGAYKIKLTSENLYINIDEENQNTFTKNAKESYFTSAVKLHAHYNSWHFGTAAYFGKRAFAIMNDGLKLQHHAMEFDRAYAVGVGKSIGNAVVRLQYIYQRATELPLKNENVEVKNIRAIVNYKF</sequence>